<proteinExistence type="predicted"/>
<dbReference type="InterPro" id="IPR050111">
    <property type="entry name" value="C-type_lectin/snaclec_domain"/>
</dbReference>
<feature type="domain" description="C-type lectin" evidence="13">
    <location>
        <begin position="1194"/>
        <end position="1304"/>
    </location>
</feature>
<feature type="domain" description="Fibronectin type-II" evidence="14">
    <location>
        <begin position="141"/>
        <end position="189"/>
    </location>
</feature>
<evidence type="ECO:0000256" key="4">
    <source>
        <dbReference type="ARBA" id="ARBA00022729"/>
    </source>
</evidence>
<keyword evidence="16" id="KW-1185">Reference proteome</keyword>
<dbReference type="PROSITE" id="PS50231">
    <property type="entry name" value="RICIN_B_LECTIN"/>
    <property type="match status" value="1"/>
</dbReference>
<reference evidence="15" key="1">
    <citation type="submission" date="2025-08" db="UniProtKB">
        <authorList>
            <consortium name="Ensembl"/>
        </authorList>
    </citation>
    <scope>IDENTIFICATION</scope>
</reference>
<keyword evidence="8 11" id="KW-1015">Disulfide bond</keyword>
<evidence type="ECO:0000256" key="7">
    <source>
        <dbReference type="ARBA" id="ARBA00023136"/>
    </source>
</evidence>
<dbReference type="SMART" id="SM00458">
    <property type="entry name" value="RICIN"/>
    <property type="match status" value="1"/>
</dbReference>
<evidence type="ECO:0000256" key="8">
    <source>
        <dbReference type="ARBA" id="ARBA00023157"/>
    </source>
</evidence>
<keyword evidence="6 12" id="KW-1133">Transmembrane helix</keyword>
<feature type="domain" description="C-type lectin" evidence="13">
    <location>
        <begin position="340"/>
        <end position="454"/>
    </location>
</feature>
<feature type="transmembrane region" description="Helical" evidence="12">
    <location>
        <begin position="1577"/>
        <end position="1599"/>
    </location>
</feature>
<evidence type="ECO:0000259" key="13">
    <source>
        <dbReference type="PROSITE" id="PS50041"/>
    </source>
</evidence>
<dbReference type="Pfam" id="PF00040">
    <property type="entry name" value="fn2"/>
    <property type="match status" value="1"/>
</dbReference>
<dbReference type="FunFam" id="3.10.100.10:FF:000047">
    <property type="entry name" value="lymphocyte antigen 75"/>
    <property type="match status" value="1"/>
</dbReference>
<dbReference type="InterPro" id="IPR000772">
    <property type="entry name" value="Ricin_B_lectin"/>
</dbReference>
<gene>
    <name evidence="15" type="primary">LY75</name>
</gene>
<dbReference type="PROSITE" id="PS00615">
    <property type="entry name" value="C_TYPE_LECTIN_1"/>
    <property type="match status" value="2"/>
</dbReference>
<dbReference type="PROSITE" id="PS50041">
    <property type="entry name" value="C_TYPE_LECTIN_2"/>
    <property type="match status" value="9"/>
</dbReference>
<dbReference type="FunFam" id="3.10.100.10:FF:000051">
    <property type="entry name" value="Lymphocyte antigen 75 variant"/>
    <property type="match status" value="1"/>
</dbReference>
<feature type="domain" description="C-type lectin" evidence="13">
    <location>
        <begin position="617"/>
        <end position="760"/>
    </location>
</feature>
<dbReference type="FunFam" id="3.10.100.10:FF:000043">
    <property type="entry name" value="lymphocyte antigen 75 precursor"/>
    <property type="match status" value="1"/>
</dbReference>
<keyword evidence="5" id="KW-0677">Repeat</keyword>
<dbReference type="PROSITE" id="PS51092">
    <property type="entry name" value="FN2_2"/>
    <property type="match status" value="1"/>
</dbReference>
<dbReference type="GeneTree" id="ENSGT01050000244842"/>
<dbReference type="Pfam" id="PF00059">
    <property type="entry name" value="Lectin_C"/>
    <property type="match status" value="8"/>
</dbReference>
<feature type="domain" description="C-type lectin" evidence="13">
    <location>
        <begin position="904"/>
        <end position="1026"/>
    </location>
</feature>
<dbReference type="Proteomes" id="UP000694392">
    <property type="component" value="Unplaced"/>
</dbReference>
<evidence type="ECO:0000256" key="11">
    <source>
        <dbReference type="PROSITE-ProRule" id="PRU00479"/>
    </source>
</evidence>
<evidence type="ECO:0000256" key="3">
    <source>
        <dbReference type="ARBA" id="ARBA00022692"/>
    </source>
</evidence>
<dbReference type="GO" id="GO:0009897">
    <property type="term" value="C:external side of plasma membrane"/>
    <property type="evidence" value="ECO:0007669"/>
    <property type="project" value="Ensembl"/>
</dbReference>
<feature type="domain" description="C-type lectin" evidence="13">
    <location>
        <begin position="1343"/>
        <end position="1446"/>
    </location>
</feature>
<dbReference type="InterPro" id="IPR018378">
    <property type="entry name" value="C-type_lectin_CS"/>
</dbReference>
<feature type="domain" description="C-type lectin" evidence="13">
    <location>
        <begin position="1053"/>
        <end position="1162"/>
    </location>
</feature>
<reference evidence="15" key="2">
    <citation type="submission" date="2025-09" db="UniProtKB">
        <authorList>
            <consortium name="Ensembl"/>
        </authorList>
    </citation>
    <scope>IDENTIFICATION</scope>
</reference>
<dbReference type="OMA" id="YHEIYTK"/>
<dbReference type="FunFam" id="3.10.100.10:FF:000060">
    <property type="entry name" value="Lymphocyte antigen 75"/>
    <property type="match status" value="1"/>
</dbReference>
<evidence type="ECO:0000256" key="2">
    <source>
        <dbReference type="ARBA" id="ARBA00022583"/>
    </source>
</evidence>
<keyword evidence="7 12" id="KW-0472">Membrane</keyword>
<dbReference type="PANTHER" id="PTHR22803">
    <property type="entry name" value="MANNOSE, PHOSPHOLIPASE, LECTIN RECEPTOR RELATED"/>
    <property type="match status" value="1"/>
</dbReference>
<evidence type="ECO:0000256" key="1">
    <source>
        <dbReference type="ARBA" id="ARBA00004167"/>
    </source>
</evidence>
<comment type="subcellular location">
    <subcellularLocation>
        <location evidence="1">Membrane</location>
        <topology evidence="1">Single-pass membrane protein</topology>
    </subcellularLocation>
</comment>
<feature type="domain" description="C-type lectin" evidence="13">
    <location>
        <begin position="203"/>
        <end position="319"/>
    </location>
</feature>
<evidence type="ECO:0000256" key="9">
    <source>
        <dbReference type="ARBA" id="ARBA00023170"/>
    </source>
</evidence>
<dbReference type="FunFam" id="3.10.100.10:FF:000049">
    <property type="entry name" value="Lymphocyte antigen 75 variant"/>
    <property type="match status" value="1"/>
</dbReference>
<evidence type="ECO:0000313" key="16">
    <source>
        <dbReference type="Proteomes" id="UP000694392"/>
    </source>
</evidence>
<accession>A0A8D0HCU8</accession>
<feature type="domain" description="C-type lectin" evidence="13">
    <location>
        <begin position="479"/>
        <end position="586"/>
    </location>
</feature>
<dbReference type="InterPro" id="IPR001304">
    <property type="entry name" value="C-type_lectin-like"/>
</dbReference>
<keyword evidence="3 12" id="KW-0812">Transmembrane</keyword>
<dbReference type="InterPro" id="IPR035992">
    <property type="entry name" value="Ricin_B-like_lectins"/>
</dbReference>
<keyword evidence="10" id="KW-0325">Glycoprotein</keyword>
<keyword evidence="2" id="KW-0254">Endocytosis</keyword>
<evidence type="ECO:0000256" key="10">
    <source>
        <dbReference type="ARBA" id="ARBA00023180"/>
    </source>
</evidence>
<keyword evidence="4" id="KW-0732">Signal</keyword>
<dbReference type="InterPro" id="IPR036943">
    <property type="entry name" value="FN_type2_sf"/>
</dbReference>
<dbReference type="Pfam" id="PF24562">
    <property type="entry name" value="CysR_MRC2_N"/>
    <property type="match status" value="1"/>
</dbReference>
<dbReference type="FunFam" id="3.10.100.10:FF:000066">
    <property type="entry name" value="Lymphocyte antigen 75"/>
    <property type="match status" value="1"/>
</dbReference>
<dbReference type="GO" id="GO:0006897">
    <property type="term" value="P:endocytosis"/>
    <property type="evidence" value="ECO:0007669"/>
    <property type="project" value="UniProtKB-KW"/>
</dbReference>
<evidence type="ECO:0000256" key="12">
    <source>
        <dbReference type="SAM" id="Phobius"/>
    </source>
</evidence>
<keyword evidence="9" id="KW-0675">Receptor</keyword>
<dbReference type="InterPro" id="IPR016187">
    <property type="entry name" value="CTDL_fold"/>
</dbReference>
<dbReference type="SUPFAM" id="SSF56436">
    <property type="entry name" value="C-type lectin-like"/>
    <property type="match status" value="10"/>
</dbReference>
<feature type="disulfide bond" evidence="11">
    <location>
        <begin position="160"/>
        <end position="187"/>
    </location>
</feature>
<dbReference type="InterPro" id="IPR016186">
    <property type="entry name" value="C-type_lectin-like/link_sf"/>
</dbReference>
<organism evidence="15 16">
    <name type="scientific">Sphenodon punctatus</name>
    <name type="common">Tuatara</name>
    <name type="synonym">Hatteria punctata</name>
    <dbReference type="NCBI Taxonomy" id="8508"/>
    <lineage>
        <taxon>Eukaryota</taxon>
        <taxon>Metazoa</taxon>
        <taxon>Chordata</taxon>
        <taxon>Craniata</taxon>
        <taxon>Vertebrata</taxon>
        <taxon>Euteleostomi</taxon>
        <taxon>Lepidosauria</taxon>
        <taxon>Sphenodontia</taxon>
        <taxon>Sphenodontidae</taxon>
        <taxon>Sphenodon</taxon>
    </lineage>
</organism>
<dbReference type="InterPro" id="IPR013806">
    <property type="entry name" value="Kringle-like"/>
</dbReference>
<evidence type="ECO:0000256" key="6">
    <source>
        <dbReference type="ARBA" id="ARBA00022989"/>
    </source>
</evidence>
<feature type="disulfide bond" evidence="11">
    <location>
        <begin position="146"/>
        <end position="172"/>
    </location>
</feature>
<evidence type="ECO:0000313" key="15">
    <source>
        <dbReference type="Ensembl" id="ENSSPUP00000022273.1"/>
    </source>
</evidence>
<dbReference type="SUPFAM" id="SSF50370">
    <property type="entry name" value="Ricin B-like lectins"/>
    <property type="match status" value="1"/>
</dbReference>
<dbReference type="PROSITE" id="PS00023">
    <property type="entry name" value="FN2_1"/>
    <property type="match status" value="1"/>
</dbReference>
<dbReference type="CDD" id="cd00062">
    <property type="entry name" value="FN2"/>
    <property type="match status" value="1"/>
</dbReference>
<dbReference type="CDD" id="cd00037">
    <property type="entry name" value="CLECT"/>
    <property type="match status" value="9"/>
</dbReference>
<evidence type="ECO:0000259" key="14">
    <source>
        <dbReference type="PROSITE" id="PS51092"/>
    </source>
</evidence>
<dbReference type="Gene3D" id="2.10.10.10">
    <property type="entry name" value="Fibronectin, type II, collagen-binding"/>
    <property type="match status" value="1"/>
</dbReference>
<protein>
    <submittedName>
        <fullName evidence="15">Lymphocyte antigen 75</fullName>
    </submittedName>
</protein>
<evidence type="ECO:0000256" key="5">
    <source>
        <dbReference type="ARBA" id="ARBA00022737"/>
    </source>
</evidence>
<dbReference type="Gene3D" id="2.80.10.50">
    <property type="match status" value="1"/>
</dbReference>
<dbReference type="FunFam" id="3.10.100.10:FF:000036">
    <property type="entry name" value="Lymphocyte antigen 75"/>
    <property type="match status" value="1"/>
</dbReference>
<dbReference type="Gene3D" id="3.10.100.10">
    <property type="entry name" value="Mannose-Binding Protein A, subunit A"/>
    <property type="match status" value="9"/>
</dbReference>
<dbReference type="SUPFAM" id="SSF57440">
    <property type="entry name" value="Kringle-like"/>
    <property type="match status" value="1"/>
</dbReference>
<feature type="domain" description="C-type lectin" evidence="13">
    <location>
        <begin position="1485"/>
        <end position="1551"/>
    </location>
</feature>
<dbReference type="Ensembl" id="ENSSPUT00000023736.1">
    <property type="protein sequence ID" value="ENSSPUP00000022273.1"/>
    <property type="gene ID" value="ENSSPUG00000017084.1"/>
</dbReference>
<dbReference type="FunFam" id="3.10.100.10:FF:000063">
    <property type="entry name" value="Lymphocyte antigen 75"/>
    <property type="match status" value="1"/>
</dbReference>
<dbReference type="SMART" id="SM00059">
    <property type="entry name" value="FN2"/>
    <property type="match status" value="1"/>
</dbReference>
<sequence length="1632" mass="188013">MCLYLLSADNDVFTIRHEKTNKCLQVKNSRIVAADCKETEQALWTWVSQHRLFHVGSQQCLGVNIARFQYPLKMVNCDSDLILWWQCEGASIVSGSQFKLTLRNLSVTASINSSDTLRRGNSSSIICEHPYQEIYTRDGNSYGKPCEFPFLINKTWHHDCIQDETHTGSKWCATTVNYNQDGKWGFCLKSEDGCQNTWDHDEGSENCYQFNTQAALTWKEAYLSCQRQGGDLLSIRNSFELNYIKGKDGVAETFWIGLNQLDTSGGWQWSDHTPLNFLSWNTDMQSSSPLDGLSCVAMNANSGQWESSPCETALPYVCKKQFGDKSEFTETQCDSGWLPHNGFCYLLTRSSAGWDSAHQLCKANNSDLISIHSLADVELVVSQLHNDEIWTGFTNEDTPALFKWSDGSNVVFTYWDQNEPKIPFNSTPNCVSYSGELGRWRVKSCSEKLKYVCMKKGEVNETHPATYCSAAQAWRHGDFCYKIYKNLVPFGAQCNLTIRNRFEQEFINRLIRKDSNIKDGYVWTGLQDINSSGGYTWGSTDGRTEAVMYSNWNAFQPDLAGGCVAMSSGKSLGKWEVKNCKTFKAYSICKNYIGPPRQPEVLPKPTDPCPPGWHNGSGLACYKFFHKERILRTRTWEEAERFCEALGGHLPSFSNPAEMKELHSILRDIISNDRWIWTGLNKRNPDYLGSWQWSDDKPVSTLVMTHDFQEDDYDTRDCAALKTIRITRRPFWRLYFYDDRDLDFYLKPFHCEARLEWVCQITKGSTPKIPEWYTPDGDGIHGSPLVIDGSEFWFVSDKHLNYQEAADYCLNSGNDLASVTSFTALRGFLNRITNVIQYLSSLVPFIVKMLLWQGSKQCDYYPITVNCHLKLPFVCEKYNITLLEKHDPEYVPPQGGCPKNWLAFQNKCFLQLKPVILTFKKANELCNTHGGTLPSIMNQDEQDFITSLLPDMPENIWLGLRFLPNTRDKKWVDDSELQYSNFHPLLLGRLRRIPYHDFDEEVYNQCGVLLNNPKTVYIGTWNVTSCADAHFVSLYMGTPVNQTQQVINETVNYQNVRYTILLKNLTWYEAMKECLENNMQLVSITEQYQQAFLTAKVAQRHQPMWIGLSSKDGGTHYSWSDGRHVSVSRWSEDDEDLNEECVVLDITGSWKTADCYTKKPGVICYLPEKESEKVQVISPIQCPYKIKNTPWIAFQNSCYTFLVVKDRWKDIRSQEAHHLCRKMNQDAFVLNIRDENENNFVTEQLQAFSGLATWVSLGVVYDASDNLLKWYDETHLAYNKWRLGRPIINSNPIFAGVNQDGFWDIYNYTYKWSFQFNLHSVLACKIEMGHREHMLPLPKTLQHRNRTYWILQKKLTWYQALRECKQNGGDLASINEELEQIFLEDVVKRDGFPLWLGLSNHDGNKSNFEWSDGGAFDYIPWEFENVQSSGNCIVLNITGFWIRKNCADAMDGAICYTSSDRRQSKQTKSSRRCPQNIGKSQWIEYKDHCYAFDMALYNFSVYTAEEAKGVCQKLDPSATLLTIQDAEENTFVSTHLRENDCITRRVWLGLSQESRKDIYTGKKCYFSFSFTVSNHTGVAIAFALLIIVVLVTGLMWYLYKKNQLHWGRFSSVRYERGINAEECDTMFTKDGD</sequence>
<dbReference type="InterPro" id="IPR000562">
    <property type="entry name" value="FN_type2_dom"/>
</dbReference>
<dbReference type="SMART" id="SM00034">
    <property type="entry name" value="CLECT"/>
    <property type="match status" value="9"/>
</dbReference>
<dbReference type="FunFam" id="2.10.10.10:FF:000004">
    <property type="entry name" value="lymphocyte antigen 75 precursor"/>
    <property type="match status" value="1"/>
</dbReference>
<name>A0A8D0HCU8_SPHPU</name>